<dbReference type="InterPro" id="IPR007159">
    <property type="entry name" value="SpoVT-AbrB_dom"/>
</dbReference>
<keyword evidence="3" id="KW-0677">Repeat</keyword>
<gene>
    <name evidence="7" type="primary">mraZ</name>
    <name evidence="9" type="ORF">VC03_02500</name>
</gene>
<keyword evidence="5 7" id="KW-0238">DNA-binding</keyword>
<evidence type="ECO:0000256" key="5">
    <source>
        <dbReference type="ARBA" id="ARBA00023125"/>
    </source>
</evidence>
<dbReference type="Gene3D" id="3.40.1550.20">
    <property type="entry name" value="Transcriptional regulator MraZ domain"/>
    <property type="match status" value="1"/>
</dbReference>
<dbReference type="AlphaFoldDB" id="A0A0E3Z9U6"/>
<dbReference type="CDD" id="cd16321">
    <property type="entry name" value="MraZ_C"/>
    <property type="match status" value="1"/>
</dbReference>
<dbReference type="InterPro" id="IPR003444">
    <property type="entry name" value="MraZ"/>
</dbReference>
<dbReference type="KEGG" id="sns:VC03_02500"/>
<keyword evidence="10" id="KW-1185">Reference proteome</keyword>
<dbReference type="PANTHER" id="PTHR34701">
    <property type="entry name" value="TRANSCRIPTIONAL REGULATOR MRAZ"/>
    <property type="match status" value="1"/>
</dbReference>
<feature type="domain" description="SpoVT-AbrB" evidence="8">
    <location>
        <begin position="6"/>
        <end position="49"/>
    </location>
</feature>
<dbReference type="OrthoDB" id="9807753at2"/>
<sequence>MLFMGEYNCKIDSKGRITFPAKLREQLEGQNFVITRGLDKCIDLFPMDKWNEKMKKLENIKTTDIKQRTYVRFLLSAATELDFDAQGRINIPQSLKTYSELEKEVVVIGQNGRMEIWSKSRWDSFMSDSLENIADIAQELDL</sequence>
<evidence type="ECO:0000256" key="2">
    <source>
        <dbReference type="ARBA" id="ARBA00022490"/>
    </source>
</evidence>
<dbReference type="Pfam" id="PF02381">
    <property type="entry name" value="MraZ"/>
    <property type="match status" value="2"/>
</dbReference>
<keyword evidence="2 7" id="KW-0963">Cytoplasm</keyword>
<comment type="similarity">
    <text evidence="7">Belongs to the MraZ family.</text>
</comment>
<accession>A0A0E3Z9U6</accession>
<dbReference type="PANTHER" id="PTHR34701:SF1">
    <property type="entry name" value="TRANSCRIPTIONAL REGULATOR MRAZ"/>
    <property type="match status" value="1"/>
</dbReference>
<dbReference type="PATRIC" id="fig|1069640.6.peg.480"/>
<dbReference type="InterPro" id="IPR037914">
    <property type="entry name" value="SpoVT-AbrB_sf"/>
</dbReference>
<comment type="subunit">
    <text evidence="7">Forms oligomers.</text>
</comment>
<dbReference type="InterPro" id="IPR020603">
    <property type="entry name" value="MraZ_dom"/>
</dbReference>
<dbReference type="NCBIfam" id="TIGR00242">
    <property type="entry name" value="division/cell wall cluster transcriptional repressor MraZ"/>
    <property type="match status" value="1"/>
</dbReference>
<proteinExistence type="inferred from homology"/>
<dbReference type="CDD" id="cd16320">
    <property type="entry name" value="MraZ_N"/>
    <property type="match status" value="1"/>
</dbReference>
<evidence type="ECO:0000313" key="10">
    <source>
        <dbReference type="Proteomes" id="UP000033103"/>
    </source>
</evidence>
<evidence type="ECO:0000256" key="6">
    <source>
        <dbReference type="ARBA" id="ARBA00023163"/>
    </source>
</evidence>
<dbReference type="GO" id="GO:0000976">
    <property type="term" value="F:transcription cis-regulatory region binding"/>
    <property type="evidence" value="ECO:0007669"/>
    <property type="project" value="TreeGrafter"/>
</dbReference>
<dbReference type="SUPFAM" id="SSF89447">
    <property type="entry name" value="AbrB/MazE/MraZ-like"/>
    <property type="match status" value="1"/>
</dbReference>
<dbReference type="GO" id="GO:0009295">
    <property type="term" value="C:nucleoid"/>
    <property type="evidence" value="ECO:0007669"/>
    <property type="project" value="UniProtKB-SubCell"/>
</dbReference>
<evidence type="ECO:0000259" key="8">
    <source>
        <dbReference type="PROSITE" id="PS51740"/>
    </source>
</evidence>
<evidence type="ECO:0000256" key="1">
    <source>
        <dbReference type="ARBA" id="ARBA00013860"/>
    </source>
</evidence>
<name>A0A0E3Z9U6_9FUSO</name>
<dbReference type="GO" id="GO:0005737">
    <property type="term" value="C:cytoplasm"/>
    <property type="evidence" value="ECO:0007669"/>
    <property type="project" value="UniProtKB-UniRule"/>
</dbReference>
<evidence type="ECO:0000313" key="9">
    <source>
        <dbReference type="EMBL" id="AKC95416.1"/>
    </source>
</evidence>
<evidence type="ECO:0000256" key="3">
    <source>
        <dbReference type="ARBA" id="ARBA00022737"/>
    </source>
</evidence>
<organism evidence="9 10">
    <name type="scientific">Sneathia vaginalis</name>
    <dbReference type="NCBI Taxonomy" id="187101"/>
    <lineage>
        <taxon>Bacteria</taxon>
        <taxon>Fusobacteriati</taxon>
        <taxon>Fusobacteriota</taxon>
        <taxon>Fusobacteriia</taxon>
        <taxon>Fusobacteriales</taxon>
        <taxon>Leptotrichiaceae</taxon>
        <taxon>Sneathia</taxon>
    </lineage>
</organism>
<dbReference type="GO" id="GO:2000143">
    <property type="term" value="P:negative regulation of DNA-templated transcription initiation"/>
    <property type="evidence" value="ECO:0007669"/>
    <property type="project" value="TreeGrafter"/>
</dbReference>
<comment type="subcellular location">
    <subcellularLocation>
        <location evidence="7">Cytoplasm</location>
        <location evidence="7">Nucleoid</location>
    </subcellularLocation>
</comment>
<dbReference type="PROSITE" id="PS51740">
    <property type="entry name" value="SPOVT_ABRB"/>
    <property type="match status" value="2"/>
</dbReference>
<dbReference type="Proteomes" id="UP000033103">
    <property type="component" value="Chromosome"/>
</dbReference>
<evidence type="ECO:0000256" key="7">
    <source>
        <dbReference type="HAMAP-Rule" id="MF_01008"/>
    </source>
</evidence>
<keyword evidence="6 7" id="KW-0804">Transcription</keyword>
<reference evidence="9 10" key="1">
    <citation type="journal article" date="2012" name="BMC Genomics">
        <title>Genomic sequence analysis and characterization of Sneathia amnii sp. nov.</title>
        <authorList>
            <consortium name="Vaginal Microbiome Consortium (additional members)"/>
            <person name="Harwich M.D.Jr."/>
            <person name="Serrano M.G."/>
            <person name="Fettweis J.M."/>
            <person name="Alves J.M."/>
            <person name="Reimers M.A."/>
            <person name="Buck G.A."/>
            <person name="Jefferson K.K."/>
        </authorList>
    </citation>
    <scope>NUCLEOTIDE SEQUENCE [LARGE SCALE GENOMIC DNA]</scope>
    <source>
        <strain evidence="9 10">SN35</strain>
    </source>
</reference>
<dbReference type="InterPro" id="IPR038619">
    <property type="entry name" value="MraZ_sf"/>
</dbReference>
<feature type="domain" description="SpoVT-AbrB" evidence="8">
    <location>
        <begin position="78"/>
        <end position="121"/>
    </location>
</feature>
<dbReference type="HAMAP" id="MF_01008">
    <property type="entry name" value="MraZ"/>
    <property type="match status" value="1"/>
</dbReference>
<dbReference type="STRING" id="187101.VC03_02500"/>
<dbReference type="InterPro" id="IPR035644">
    <property type="entry name" value="MraZ_C"/>
</dbReference>
<dbReference type="HOGENOM" id="CLU_107907_0_5_0"/>
<dbReference type="GO" id="GO:0003700">
    <property type="term" value="F:DNA-binding transcription factor activity"/>
    <property type="evidence" value="ECO:0007669"/>
    <property type="project" value="UniProtKB-UniRule"/>
</dbReference>
<evidence type="ECO:0000256" key="4">
    <source>
        <dbReference type="ARBA" id="ARBA00023015"/>
    </source>
</evidence>
<keyword evidence="4 7" id="KW-0805">Transcription regulation</keyword>
<dbReference type="EMBL" id="CP011280">
    <property type="protein sequence ID" value="AKC95416.1"/>
    <property type="molecule type" value="Genomic_DNA"/>
</dbReference>
<dbReference type="InterPro" id="IPR035642">
    <property type="entry name" value="MraZ_N"/>
</dbReference>
<protein>
    <recommendedName>
        <fullName evidence="1 7">Transcriptional regulator MraZ</fullName>
    </recommendedName>
</protein>